<proteinExistence type="predicted"/>
<gene>
    <name evidence="4" type="ORF">SO694_00049290</name>
</gene>
<comment type="subcellular location">
    <subcellularLocation>
        <location evidence="1">Membrane</location>
    </subcellularLocation>
</comment>
<evidence type="ECO:0000313" key="5">
    <source>
        <dbReference type="Proteomes" id="UP001363151"/>
    </source>
</evidence>
<sequence>MSFLFDPAYHKVGKNGVCAPASNMCAYLGGSAIQTVGDNPVTAYRQLVQQYAKDLNGNTVAPKVAVGEANATFMKNPVGAMLSGLWPRLIGVLLKRIPKFGFLLGYSFVVGEGDPGFAAATCASICSAPFINPVRLVEKQQRAYFKTTGTEKPILEILSEAKAKNFAPLFRGTIPLMGHSLASAILGLVGQPKLQKYVQKELGASGSFSGSATNLVASAVVSPIYVVVTNPLSRLEVIMQTNSIKGKAISPIEAVKEMTADMAKFGLKGIFRGQGIGIAKAIVSLTLFHEGRMYIAAKFKASNESKLA</sequence>
<dbReference type="EMBL" id="JBBJCI010000078">
    <property type="protein sequence ID" value="KAK7249512.1"/>
    <property type="molecule type" value="Genomic_DNA"/>
</dbReference>
<keyword evidence="3" id="KW-0472">Membrane</keyword>
<dbReference type="Proteomes" id="UP001363151">
    <property type="component" value="Unassembled WGS sequence"/>
</dbReference>
<evidence type="ECO:0000313" key="4">
    <source>
        <dbReference type="EMBL" id="KAK7249512.1"/>
    </source>
</evidence>
<dbReference type="SUPFAM" id="SSF103506">
    <property type="entry name" value="Mitochondrial carrier"/>
    <property type="match status" value="1"/>
</dbReference>
<evidence type="ECO:0008006" key="6">
    <source>
        <dbReference type="Google" id="ProtNLM"/>
    </source>
</evidence>
<keyword evidence="2" id="KW-0812">Transmembrane</keyword>
<organism evidence="4 5">
    <name type="scientific">Aureococcus anophagefferens</name>
    <name type="common">Harmful bloom alga</name>
    <dbReference type="NCBI Taxonomy" id="44056"/>
    <lineage>
        <taxon>Eukaryota</taxon>
        <taxon>Sar</taxon>
        <taxon>Stramenopiles</taxon>
        <taxon>Ochrophyta</taxon>
        <taxon>Pelagophyceae</taxon>
        <taxon>Pelagomonadales</taxon>
        <taxon>Pelagomonadaceae</taxon>
        <taxon>Aureococcus</taxon>
    </lineage>
</organism>
<evidence type="ECO:0000256" key="3">
    <source>
        <dbReference type="ARBA" id="ARBA00023136"/>
    </source>
</evidence>
<accession>A0ABR1G909</accession>
<comment type="caution">
    <text evidence="4">The sequence shown here is derived from an EMBL/GenBank/DDBJ whole genome shotgun (WGS) entry which is preliminary data.</text>
</comment>
<reference evidence="4 5" key="1">
    <citation type="submission" date="2024-03" db="EMBL/GenBank/DDBJ databases">
        <title>Aureococcus anophagefferens CCMP1851 and Kratosvirus quantuckense: Draft genome of a second virus-susceptible host strain in the model system.</title>
        <authorList>
            <person name="Chase E."/>
            <person name="Truchon A.R."/>
            <person name="Schepens W."/>
            <person name="Wilhelm S.W."/>
        </authorList>
    </citation>
    <scope>NUCLEOTIDE SEQUENCE [LARGE SCALE GENOMIC DNA]</scope>
    <source>
        <strain evidence="4 5">CCMP1851</strain>
    </source>
</reference>
<dbReference type="InterPro" id="IPR023395">
    <property type="entry name" value="MCP_dom_sf"/>
</dbReference>
<name>A0ABR1G909_AURAN</name>
<evidence type="ECO:0000256" key="2">
    <source>
        <dbReference type="ARBA" id="ARBA00022692"/>
    </source>
</evidence>
<evidence type="ECO:0000256" key="1">
    <source>
        <dbReference type="ARBA" id="ARBA00004370"/>
    </source>
</evidence>
<keyword evidence="5" id="KW-1185">Reference proteome</keyword>
<dbReference type="Gene3D" id="1.50.40.10">
    <property type="entry name" value="Mitochondrial carrier domain"/>
    <property type="match status" value="1"/>
</dbReference>
<protein>
    <recommendedName>
        <fullName evidence="6">Mitochondrial carrier protein</fullName>
    </recommendedName>
</protein>